<sequence>MISSSILVILLGAVFIMAEEIDREKIVEQCANENGLKPEDLDKWMNNQQNPTDQILCFMKCCHERDGSLKEDGKWNIDLLDEHLKGFNLVNDSLKVEIKNCFNNLPPIKSCTDMKAANKCIPEIKFRNCTAEYSLTEKDFEDYDKDPKNPSERMLCYFKCYSETGNMLYPDGTLNKKFLDELIDGAKDLKEEEKIETVKCIAGMSPVETCLDFKIFVQCMNHLKLF</sequence>
<dbReference type="Pfam" id="PF01395">
    <property type="entry name" value="PBP_GOBP"/>
    <property type="match status" value="2"/>
</dbReference>
<feature type="signal peptide" evidence="2">
    <location>
        <begin position="1"/>
        <end position="18"/>
    </location>
</feature>
<dbReference type="AlphaFoldDB" id="A0ABD2MZH8"/>
<dbReference type="EMBL" id="JABFTP020000042">
    <property type="protein sequence ID" value="KAL3271727.1"/>
    <property type="molecule type" value="Genomic_DNA"/>
</dbReference>
<keyword evidence="1 2" id="KW-0732">Signal</keyword>
<protein>
    <submittedName>
        <fullName evidence="3">Uncharacterized protein</fullName>
    </submittedName>
</protein>
<proteinExistence type="predicted"/>
<dbReference type="Proteomes" id="UP001516400">
    <property type="component" value="Unassembled WGS sequence"/>
</dbReference>
<dbReference type="InterPro" id="IPR036728">
    <property type="entry name" value="PBP_GOBP_sf"/>
</dbReference>
<organism evidence="3 4">
    <name type="scientific">Cryptolaemus montrouzieri</name>
    <dbReference type="NCBI Taxonomy" id="559131"/>
    <lineage>
        <taxon>Eukaryota</taxon>
        <taxon>Metazoa</taxon>
        <taxon>Ecdysozoa</taxon>
        <taxon>Arthropoda</taxon>
        <taxon>Hexapoda</taxon>
        <taxon>Insecta</taxon>
        <taxon>Pterygota</taxon>
        <taxon>Neoptera</taxon>
        <taxon>Endopterygota</taxon>
        <taxon>Coleoptera</taxon>
        <taxon>Polyphaga</taxon>
        <taxon>Cucujiformia</taxon>
        <taxon>Coccinelloidea</taxon>
        <taxon>Coccinellidae</taxon>
        <taxon>Scymninae</taxon>
        <taxon>Scymnini</taxon>
        <taxon>Cryptolaemus</taxon>
    </lineage>
</organism>
<dbReference type="PANTHER" id="PTHR11857">
    <property type="entry name" value="ODORANT BINDING PROTEIN-RELATED"/>
    <property type="match status" value="1"/>
</dbReference>
<evidence type="ECO:0000313" key="4">
    <source>
        <dbReference type="Proteomes" id="UP001516400"/>
    </source>
</evidence>
<name>A0ABD2MZH8_9CUCU</name>
<keyword evidence="4" id="KW-1185">Reference proteome</keyword>
<dbReference type="PANTHER" id="PTHR11857:SF48">
    <property type="entry name" value="GENERAL ODORANT-BINDING PROTEIN 57C-RELATED"/>
    <property type="match status" value="1"/>
</dbReference>
<feature type="chain" id="PRO_5044896422" evidence="2">
    <location>
        <begin position="19"/>
        <end position="226"/>
    </location>
</feature>
<dbReference type="SUPFAM" id="SSF47565">
    <property type="entry name" value="Insect pheromone/odorant-binding proteins"/>
    <property type="match status" value="2"/>
</dbReference>
<accession>A0ABD2MZH8</accession>
<gene>
    <name evidence="3" type="ORF">HHI36_022198</name>
</gene>
<evidence type="ECO:0000256" key="1">
    <source>
        <dbReference type="ARBA" id="ARBA00022729"/>
    </source>
</evidence>
<reference evidence="3 4" key="1">
    <citation type="journal article" date="2021" name="BMC Biol.">
        <title>Horizontally acquired antibacterial genes associated with adaptive radiation of ladybird beetles.</title>
        <authorList>
            <person name="Li H.S."/>
            <person name="Tang X.F."/>
            <person name="Huang Y.H."/>
            <person name="Xu Z.Y."/>
            <person name="Chen M.L."/>
            <person name="Du X.Y."/>
            <person name="Qiu B.Y."/>
            <person name="Chen P.T."/>
            <person name="Zhang W."/>
            <person name="Slipinski A."/>
            <person name="Escalona H.E."/>
            <person name="Waterhouse R.M."/>
            <person name="Zwick A."/>
            <person name="Pang H."/>
        </authorList>
    </citation>
    <scope>NUCLEOTIDE SEQUENCE [LARGE SCALE GENOMIC DNA]</scope>
    <source>
        <strain evidence="3">SYSU2018</strain>
    </source>
</reference>
<dbReference type="CDD" id="cd23992">
    <property type="entry name" value="PBP_GOBP"/>
    <property type="match status" value="2"/>
</dbReference>
<evidence type="ECO:0000313" key="3">
    <source>
        <dbReference type="EMBL" id="KAL3271727.1"/>
    </source>
</evidence>
<comment type="caution">
    <text evidence="3">The sequence shown here is derived from an EMBL/GenBank/DDBJ whole genome shotgun (WGS) entry which is preliminary data.</text>
</comment>
<dbReference type="Gene3D" id="1.10.238.20">
    <property type="entry name" value="Pheromone/general odorant binding protein domain"/>
    <property type="match status" value="2"/>
</dbReference>
<dbReference type="InterPro" id="IPR006170">
    <property type="entry name" value="PBP/GOBP"/>
</dbReference>
<evidence type="ECO:0000256" key="2">
    <source>
        <dbReference type="SAM" id="SignalP"/>
    </source>
</evidence>